<dbReference type="Proteomes" id="UP001218231">
    <property type="component" value="Chromosome"/>
</dbReference>
<gene>
    <name evidence="3" type="ORF">PQ457_06525</name>
</gene>
<dbReference type="Pfam" id="PF13279">
    <property type="entry name" value="4HBT_2"/>
    <property type="match status" value="1"/>
</dbReference>
<name>A0ABY7U1H4_9SPHN</name>
<evidence type="ECO:0000313" key="3">
    <source>
        <dbReference type="EMBL" id="WCT78611.1"/>
    </source>
</evidence>
<dbReference type="PANTHER" id="PTHR31793:SF27">
    <property type="entry name" value="NOVEL THIOESTERASE SUPERFAMILY DOMAIN AND SAPOSIN A-TYPE DOMAIN CONTAINING PROTEIN (0610012H03RIK)"/>
    <property type="match status" value="1"/>
</dbReference>
<dbReference type="InterPro" id="IPR050563">
    <property type="entry name" value="4-hydroxybenzoyl-CoA_TE"/>
</dbReference>
<dbReference type="RefSeq" id="WP_273618921.1">
    <property type="nucleotide sequence ID" value="NZ_CP117417.1"/>
</dbReference>
<proteinExistence type="inferred from homology"/>
<protein>
    <submittedName>
        <fullName evidence="3">Thioesterase family protein</fullName>
    </submittedName>
</protein>
<evidence type="ECO:0000256" key="1">
    <source>
        <dbReference type="ARBA" id="ARBA00005953"/>
    </source>
</evidence>
<sequence>MAPKADQFLGESQSMLPASSPHRFPIKIAPGDIDFMGHVNNAVYLTWVQAAVIDYWRSVAPQDAVAQHLWVALKHEITFLKPTFLGDTVFAEVIAEKAQGARTFFKTMIMRGEVLVTEVQSIWCCLDAATRRPARLAKDVLTRFLPE</sequence>
<dbReference type="CDD" id="cd00586">
    <property type="entry name" value="4HBT"/>
    <property type="match status" value="1"/>
</dbReference>
<accession>A0ABY7U1H4</accession>
<evidence type="ECO:0000313" key="4">
    <source>
        <dbReference type="Proteomes" id="UP001218231"/>
    </source>
</evidence>
<organism evidence="3 4">
    <name type="scientific">Novosphingobium humi</name>
    <dbReference type="NCBI Taxonomy" id="2282397"/>
    <lineage>
        <taxon>Bacteria</taxon>
        <taxon>Pseudomonadati</taxon>
        <taxon>Pseudomonadota</taxon>
        <taxon>Alphaproteobacteria</taxon>
        <taxon>Sphingomonadales</taxon>
        <taxon>Sphingomonadaceae</taxon>
        <taxon>Novosphingobium</taxon>
    </lineage>
</organism>
<keyword evidence="2" id="KW-0378">Hydrolase</keyword>
<dbReference type="EMBL" id="CP117417">
    <property type="protein sequence ID" value="WCT78611.1"/>
    <property type="molecule type" value="Genomic_DNA"/>
</dbReference>
<dbReference type="Gene3D" id="3.10.129.10">
    <property type="entry name" value="Hotdog Thioesterase"/>
    <property type="match status" value="1"/>
</dbReference>
<reference evidence="3 4" key="1">
    <citation type="submission" date="2023-02" db="EMBL/GenBank/DDBJ databases">
        <title>Genome sequence of Novosphingobium humi KACC 19094.</title>
        <authorList>
            <person name="Kim S."/>
            <person name="Heo J."/>
            <person name="Kwon S.-W."/>
        </authorList>
    </citation>
    <scope>NUCLEOTIDE SEQUENCE [LARGE SCALE GENOMIC DNA]</scope>
    <source>
        <strain evidence="3 4">KACC 19094</strain>
    </source>
</reference>
<dbReference type="PANTHER" id="PTHR31793">
    <property type="entry name" value="4-HYDROXYBENZOYL-COA THIOESTERASE FAMILY MEMBER"/>
    <property type="match status" value="1"/>
</dbReference>
<dbReference type="InterPro" id="IPR029069">
    <property type="entry name" value="HotDog_dom_sf"/>
</dbReference>
<dbReference type="SUPFAM" id="SSF54637">
    <property type="entry name" value="Thioesterase/thiol ester dehydrase-isomerase"/>
    <property type="match status" value="1"/>
</dbReference>
<comment type="similarity">
    <text evidence="1">Belongs to the 4-hydroxybenzoyl-CoA thioesterase family.</text>
</comment>
<keyword evidence="4" id="KW-1185">Reference proteome</keyword>
<evidence type="ECO:0000256" key="2">
    <source>
        <dbReference type="ARBA" id="ARBA00022801"/>
    </source>
</evidence>